<sequence length="603" mass="67414">MKGTVVNIWLNTIEKLYGTKIKEDVLVANGWDPHRIISPLEEVDDARIKGIIESFAKKNNLTSEELWQVIGRNNVQSFHDWFPSYFETNTAMGFLMLMDKVHAQLTKMIPGAKPPRLIPEPMDDKNFIMVYKSTRGLQHYLMGLIEGVGEFFNEKIEAQILKEYMEQDTHVVKIHLKFNKTPKKIRKYKVSKMLSFGFISSISVKIALIPTALSMIMQLQISGAENLLTVVAVPSVIFISAYLVSSLLLKPVHDIESELQEIRSLNLSEDVNVLTGDKMESLSTESTKMKAALREEFTYYRGSVDDLYSYTEKFSEVAKKLSDVSGLIASSVEEVAEGASHQASETEESVAILSQNIEILNQISTKELEGKKRLEEAAKQIEISFSNLENVFAAMNLMKNNFSAVNIRGKELGSRVQDIKIIVSTVESIAEQTNLLALNASIEAARAGEMGRGFSVVAEEIRKLAEDSREAVSTINDNLNEFVVGVNEMVDQVNRQYIELNNGTHTMEKVTSESKEAVTSINSVTESISDISVKLSAETSRINDVFVNVHKLAAIAEENSASSQEMSANVTSFTTEIKTLTENIDELEKVILFLKNELKNIRL</sequence>
<protein>
    <submittedName>
        <fullName evidence="6">Heme NO-binding domain-containing protein</fullName>
    </submittedName>
</protein>
<evidence type="ECO:0000256" key="3">
    <source>
        <dbReference type="SAM" id="Coils"/>
    </source>
</evidence>
<keyword evidence="1 2" id="KW-0807">Transducer</keyword>
<feature type="coiled-coil region" evidence="3">
    <location>
        <begin position="570"/>
        <end position="597"/>
    </location>
</feature>
<proteinExistence type="predicted"/>
<comment type="caution">
    <text evidence="6">The sequence shown here is derived from an EMBL/GenBank/DDBJ whole genome shotgun (WGS) entry which is preliminary data.</text>
</comment>
<evidence type="ECO:0000313" key="7">
    <source>
        <dbReference type="Proteomes" id="UP000664218"/>
    </source>
</evidence>
<feature type="transmembrane region" description="Helical" evidence="4">
    <location>
        <begin position="227"/>
        <end position="249"/>
    </location>
</feature>
<dbReference type="PROSITE" id="PS50111">
    <property type="entry name" value="CHEMOTAXIS_TRANSDUC_2"/>
    <property type="match status" value="1"/>
</dbReference>
<keyword evidence="4" id="KW-0812">Transmembrane</keyword>
<dbReference type="InterPro" id="IPR011644">
    <property type="entry name" value="Heme_NO-bd"/>
</dbReference>
<dbReference type="GO" id="GO:0020037">
    <property type="term" value="F:heme binding"/>
    <property type="evidence" value="ECO:0007669"/>
    <property type="project" value="InterPro"/>
</dbReference>
<evidence type="ECO:0000256" key="1">
    <source>
        <dbReference type="ARBA" id="ARBA00023224"/>
    </source>
</evidence>
<dbReference type="InterPro" id="IPR024096">
    <property type="entry name" value="NO_sig/Golgi_transp_ligand-bd"/>
</dbReference>
<organism evidence="6 7">
    <name type="scientific">Proteiniclasticum aestuarii</name>
    <dbReference type="NCBI Taxonomy" id="2817862"/>
    <lineage>
        <taxon>Bacteria</taxon>
        <taxon>Bacillati</taxon>
        <taxon>Bacillota</taxon>
        <taxon>Clostridia</taxon>
        <taxon>Eubacteriales</taxon>
        <taxon>Clostridiaceae</taxon>
        <taxon>Proteiniclasticum</taxon>
    </lineage>
</organism>
<dbReference type="Gene3D" id="1.10.287.950">
    <property type="entry name" value="Methyl-accepting chemotaxis protein"/>
    <property type="match status" value="1"/>
</dbReference>
<gene>
    <name evidence="6" type="ORF">J3A84_00485</name>
</gene>
<dbReference type="GO" id="GO:0016020">
    <property type="term" value="C:membrane"/>
    <property type="evidence" value="ECO:0007669"/>
    <property type="project" value="InterPro"/>
</dbReference>
<dbReference type="InterPro" id="IPR038158">
    <property type="entry name" value="H-NOX_domain_sf"/>
</dbReference>
<name>A0A939H8E0_9CLOT</name>
<reference evidence="6" key="1">
    <citation type="submission" date="2021-03" db="EMBL/GenBank/DDBJ databases">
        <title>Proteiniclasticum marinus sp. nov., isolated from tidal flat sediment.</title>
        <authorList>
            <person name="Namirimu T."/>
            <person name="Yang J.-A."/>
            <person name="Yang S.-H."/>
            <person name="Kim Y.-J."/>
            <person name="Kwon K.K."/>
        </authorList>
    </citation>
    <scope>NUCLEOTIDE SEQUENCE</scope>
    <source>
        <strain evidence="6">SCR006</strain>
    </source>
</reference>
<feature type="domain" description="Methyl-accepting transducer" evidence="5">
    <location>
        <begin position="317"/>
        <end position="574"/>
    </location>
</feature>
<dbReference type="PANTHER" id="PTHR32089:SF112">
    <property type="entry name" value="LYSOZYME-LIKE PROTEIN-RELATED"/>
    <property type="match status" value="1"/>
</dbReference>
<keyword evidence="4" id="KW-0472">Membrane</keyword>
<dbReference type="EMBL" id="JAFNJU010000001">
    <property type="protein sequence ID" value="MBO1263515.1"/>
    <property type="molecule type" value="Genomic_DNA"/>
</dbReference>
<keyword evidence="7" id="KW-1185">Reference proteome</keyword>
<dbReference type="SMART" id="SM00283">
    <property type="entry name" value="MA"/>
    <property type="match status" value="1"/>
</dbReference>
<feature type="transmembrane region" description="Helical" evidence="4">
    <location>
        <begin position="193"/>
        <end position="221"/>
    </location>
</feature>
<dbReference type="GO" id="GO:0007165">
    <property type="term" value="P:signal transduction"/>
    <property type="evidence" value="ECO:0007669"/>
    <property type="project" value="UniProtKB-KW"/>
</dbReference>
<dbReference type="Proteomes" id="UP000664218">
    <property type="component" value="Unassembled WGS sequence"/>
</dbReference>
<evidence type="ECO:0000256" key="2">
    <source>
        <dbReference type="PROSITE-ProRule" id="PRU00284"/>
    </source>
</evidence>
<dbReference type="Gene3D" id="3.90.1520.10">
    <property type="entry name" value="H-NOX domain"/>
    <property type="match status" value="1"/>
</dbReference>
<dbReference type="RefSeq" id="WP_207598035.1">
    <property type="nucleotide sequence ID" value="NZ_JAFNJU010000001.1"/>
</dbReference>
<dbReference type="AlphaFoldDB" id="A0A939H8E0"/>
<evidence type="ECO:0000259" key="5">
    <source>
        <dbReference type="PROSITE" id="PS50111"/>
    </source>
</evidence>
<accession>A0A939H8E0</accession>
<dbReference type="SUPFAM" id="SSF111126">
    <property type="entry name" value="Ligand-binding domain in the NO signalling and Golgi transport"/>
    <property type="match status" value="1"/>
</dbReference>
<evidence type="ECO:0000313" key="6">
    <source>
        <dbReference type="EMBL" id="MBO1263515.1"/>
    </source>
</evidence>
<dbReference type="Pfam" id="PF00015">
    <property type="entry name" value="MCPsignal"/>
    <property type="match status" value="1"/>
</dbReference>
<keyword evidence="3" id="KW-0175">Coiled coil</keyword>
<dbReference type="PANTHER" id="PTHR32089">
    <property type="entry name" value="METHYL-ACCEPTING CHEMOTAXIS PROTEIN MCPB"/>
    <property type="match status" value="1"/>
</dbReference>
<dbReference type="InterPro" id="IPR004089">
    <property type="entry name" value="MCPsignal_dom"/>
</dbReference>
<dbReference type="Pfam" id="PF07700">
    <property type="entry name" value="HNOB"/>
    <property type="match status" value="1"/>
</dbReference>
<dbReference type="SUPFAM" id="SSF58104">
    <property type="entry name" value="Methyl-accepting chemotaxis protein (MCP) signaling domain"/>
    <property type="match status" value="1"/>
</dbReference>
<keyword evidence="4" id="KW-1133">Transmembrane helix</keyword>
<evidence type="ECO:0000256" key="4">
    <source>
        <dbReference type="SAM" id="Phobius"/>
    </source>
</evidence>